<reference evidence="2" key="1">
    <citation type="journal article" date="2019" name="Int. J. Syst. Evol. Microbiol.">
        <title>The Global Catalogue of Microorganisms (GCM) 10K type strain sequencing project: providing services to taxonomists for standard genome sequencing and annotation.</title>
        <authorList>
            <consortium name="The Broad Institute Genomics Platform"/>
            <consortium name="The Broad Institute Genome Sequencing Center for Infectious Disease"/>
            <person name="Wu L."/>
            <person name="Ma J."/>
        </authorList>
    </citation>
    <scope>NUCLEOTIDE SEQUENCE [LARGE SCALE GENOMIC DNA]</scope>
    <source>
        <strain evidence="2">JCM 16929</strain>
    </source>
</reference>
<proteinExistence type="predicted"/>
<name>A0ABP6ZCW0_9ACTN</name>
<dbReference type="EMBL" id="BAABAB010000002">
    <property type="protein sequence ID" value="GAA3603764.1"/>
    <property type="molecule type" value="Genomic_DNA"/>
</dbReference>
<evidence type="ECO:0000313" key="1">
    <source>
        <dbReference type="EMBL" id="GAA3603764.1"/>
    </source>
</evidence>
<evidence type="ECO:0000313" key="2">
    <source>
        <dbReference type="Proteomes" id="UP001501490"/>
    </source>
</evidence>
<protein>
    <submittedName>
        <fullName evidence="1">Uncharacterized protein</fullName>
    </submittedName>
</protein>
<dbReference type="RefSeq" id="WP_344801186.1">
    <property type="nucleotide sequence ID" value="NZ_BAABAB010000002.1"/>
</dbReference>
<accession>A0ABP6ZCW0</accession>
<organism evidence="1 2">
    <name type="scientific">Microlunatus ginsengisoli</name>
    <dbReference type="NCBI Taxonomy" id="363863"/>
    <lineage>
        <taxon>Bacteria</taxon>
        <taxon>Bacillati</taxon>
        <taxon>Actinomycetota</taxon>
        <taxon>Actinomycetes</taxon>
        <taxon>Propionibacteriales</taxon>
        <taxon>Propionibacteriaceae</taxon>
        <taxon>Microlunatus</taxon>
    </lineage>
</organism>
<dbReference type="InterPro" id="IPR037119">
    <property type="entry name" value="Haem_oxidase_HugZ-like_sf"/>
</dbReference>
<keyword evidence="2" id="KW-1185">Reference proteome</keyword>
<gene>
    <name evidence="1" type="ORF">GCM10022236_01860</name>
</gene>
<sequence>MSVERDPAGAGAGEVSAVVRARTILASCHEVWCDPGHAGTARAVGMLDVGGVPYLVLSAALPWLTEGAELTGVATADDLGVLDFHAWLGRPRMLVRDRAAMQVFNEHRGCLREPPGPLDDVVVVPFGLLGARVVAPLGDALAVEVAPDAIEAVEPDWLLVHGSRVAAHLEVAHARELSELATRCGWPGAAVCIRRLSATGVALDVLTADGVTRLEMPFDPPIRQTSDLWPRLTAAVALRPRAG</sequence>
<dbReference type="Gene3D" id="3.20.180.10">
    <property type="entry name" value="PNP-oxidase-like"/>
    <property type="match status" value="1"/>
</dbReference>
<comment type="caution">
    <text evidence="1">The sequence shown here is derived from an EMBL/GenBank/DDBJ whole genome shotgun (WGS) entry which is preliminary data.</text>
</comment>
<dbReference type="Proteomes" id="UP001501490">
    <property type="component" value="Unassembled WGS sequence"/>
</dbReference>